<dbReference type="Proteomes" id="UP000050417">
    <property type="component" value="Unassembled WGS sequence"/>
</dbReference>
<evidence type="ECO:0000313" key="3">
    <source>
        <dbReference type="EMBL" id="KPL79571.1"/>
    </source>
</evidence>
<dbReference type="OrthoDB" id="166294at2"/>
<reference evidence="3 4" key="1">
    <citation type="submission" date="2015-07" db="EMBL/GenBank/DDBJ databases">
        <title>Genome sequence of Ornatilinea apprima DSM 23815.</title>
        <authorList>
            <person name="Hemp J."/>
            <person name="Ward L.M."/>
            <person name="Pace L.A."/>
            <person name="Fischer W.W."/>
        </authorList>
    </citation>
    <scope>NUCLEOTIDE SEQUENCE [LARGE SCALE GENOMIC DNA]</scope>
    <source>
        <strain evidence="3 4">P3M-1</strain>
    </source>
</reference>
<accession>A0A0P6XW20</accession>
<feature type="compositionally biased region" description="Pro residues" evidence="1">
    <location>
        <begin position="58"/>
        <end position="67"/>
    </location>
</feature>
<protein>
    <submittedName>
        <fullName evidence="3">Uncharacterized protein</fullName>
    </submittedName>
</protein>
<gene>
    <name evidence="3" type="ORF">ADN00_02500</name>
</gene>
<keyword evidence="2" id="KW-0732">Signal</keyword>
<evidence type="ECO:0000313" key="4">
    <source>
        <dbReference type="Proteomes" id="UP000050417"/>
    </source>
</evidence>
<dbReference type="EMBL" id="LGCL01000011">
    <property type="protein sequence ID" value="KPL79571.1"/>
    <property type="molecule type" value="Genomic_DNA"/>
</dbReference>
<evidence type="ECO:0000256" key="2">
    <source>
        <dbReference type="SAM" id="SignalP"/>
    </source>
</evidence>
<name>A0A0P6XW20_9CHLR</name>
<keyword evidence="4" id="KW-1185">Reference proteome</keyword>
<dbReference type="RefSeq" id="WP_075061382.1">
    <property type="nucleotide sequence ID" value="NZ_LGCL01000011.1"/>
</dbReference>
<organism evidence="3 4">
    <name type="scientific">Ornatilinea apprima</name>
    <dbReference type="NCBI Taxonomy" id="1134406"/>
    <lineage>
        <taxon>Bacteria</taxon>
        <taxon>Bacillati</taxon>
        <taxon>Chloroflexota</taxon>
        <taxon>Anaerolineae</taxon>
        <taxon>Anaerolineales</taxon>
        <taxon>Anaerolineaceae</taxon>
        <taxon>Ornatilinea</taxon>
    </lineage>
</organism>
<dbReference type="AlphaFoldDB" id="A0A0P6XW20"/>
<feature type="chain" id="PRO_5006133252" evidence="2">
    <location>
        <begin position="27"/>
        <end position="265"/>
    </location>
</feature>
<feature type="region of interest" description="Disordered" evidence="1">
    <location>
        <begin position="51"/>
        <end position="71"/>
    </location>
</feature>
<sequence>MRRGFTLIAASLPALLLTLLCLPACAPTALPVTGGTPTPFQPYQFTPTAFLPLHPTDTPAPEPPAAQPQPSQRFHGIDFSDTQSWVEIIITPPDETVNRGRPIRMRFKPGAECNFGSQRACVSAYLQPDGSEVIFLSIHSGVGGQAQSYRHAVEGTGINQAGFSLAQTLQNLQNLKGASVGIRQNDVELYQFTLLETARIPASGLSAYFAAPVSQALPVSGFATPPGEAGQPLLVFETCGWHMPGESRADAVSGTTASVYLAVIQ</sequence>
<proteinExistence type="predicted"/>
<comment type="caution">
    <text evidence="3">The sequence shown here is derived from an EMBL/GenBank/DDBJ whole genome shotgun (WGS) entry which is preliminary data.</text>
</comment>
<feature type="signal peptide" evidence="2">
    <location>
        <begin position="1"/>
        <end position="26"/>
    </location>
</feature>
<evidence type="ECO:0000256" key="1">
    <source>
        <dbReference type="SAM" id="MobiDB-lite"/>
    </source>
</evidence>